<dbReference type="InterPro" id="IPR036397">
    <property type="entry name" value="RNaseH_sf"/>
</dbReference>
<accession>A0A3P8GHB6</accession>
<keyword evidence="2" id="KW-1185">Reference proteome</keyword>
<organism evidence="2 3">
    <name type="scientific">Heligmosomoides polygyrus</name>
    <name type="common">Parasitic roundworm</name>
    <dbReference type="NCBI Taxonomy" id="6339"/>
    <lineage>
        <taxon>Eukaryota</taxon>
        <taxon>Metazoa</taxon>
        <taxon>Ecdysozoa</taxon>
        <taxon>Nematoda</taxon>
        <taxon>Chromadorea</taxon>
        <taxon>Rhabditida</taxon>
        <taxon>Rhabditina</taxon>
        <taxon>Rhabditomorpha</taxon>
        <taxon>Strongyloidea</taxon>
        <taxon>Heligmosomidae</taxon>
        <taxon>Heligmosomoides</taxon>
    </lineage>
</organism>
<sequence>MLNPAENVFSKVKACVKRLLNNSTADRMLSSLIQEGIATVTQEDCSNYVLHMAMNLATAAAGQPFSV</sequence>
<evidence type="ECO:0000313" key="2">
    <source>
        <dbReference type="Proteomes" id="UP000050761"/>
    </source>
</evidence>
<protein>
    <submittedName>
        <fullName evidence="3">DDE_3 domain-containing protein</fullName>
    </submittedName>
</protein>
<dbReference type="Gene3D" id="3.30.420.10">
    <property type="entry name" value="Ribonuclease H-like superfamily/Ribonuclease H"/>
    <property type="match status" value="1"/>
</dbReference>
<evidence type="ECO:0000313" key="3">
    <source>
        <dbReference type="WBParaSite" id="HPBE_0002208201-mRNA-1"/>
    </source>
</evidence>
<proteinExistence type="predicted"/>
<dbReference type="AlphaFoldDB" id="A0A183GHN2"/>
<evidence type="ECO:0000313" key="1">
    <source>
        <dbReference type="EMBL" id="VDP30196.1"/>
    </source>
</evidence>
<dbReference type="WBParaSite" id="HPBE_0002208201-mRNA-1">
    <property type="protein sequence ID" value="HPBE_0002208201-mRNA-1"/>
    <property type="gene ID" value="HPBE_0002208201"/>
</dbReference>
<dbReference type="Proteomes" id="UP000050761">
    <property type="component" value="Unassembled WGS sequence"/>
</dbReference>
<dbReference type="GO" id="GO:0003676">
    <property type="term" value="F:nucleic acid binding"/>
    <property type="evidence" value="ECO:0007669"/>
    <property type="project" value="InterPro"/>
</dbReference>
<accession>A0A183GHN2</accession>
<dbReference type="OrthoDB" id="7976214at2759"/>
<name>A0A183GHN2_HELPZ</name>
<reference evidence="1 2" key="1">
    <citation type="submission" date="2018-11" db="EMBL/GenBank/DDBJ databases">
        <authorList>
            <consortium name="Pathogen Informatics"/>
        </authorList>
    </citation>
    <scope>NUCLEOTIDE SEQUENCE [LARGE SCALE GENOMIC DNA]</scope>
</reference>
<reference evidence="3" key="2">
    <citation type="submission" date="2019-09" db="UniProtKB">
        <authorList>
            <consortium name="WormBaseParasite"/>
        </authorList>
    </citation>
    <scope>IDENTIFICATION</scope>
</reference>
<gene>
    <name evidence="1" type="ORF">HPBE_LOCUS22081</name>
</gene>
<dbReference type="EMBL" id="UZAH01033630">
    <property type="protein sequence ID" value="VDP30196.1"/>
    <property type="molecule type" value="Genomic_DNA"/>
</dbReference>